<proteinExistence type="inferred from homology"/>
<dbReference type="SUPFAM" id="SSF47144">
    <property type="entry name" value="HSC20 (HSCB), C-terminal oligomerisation domain"/>
    <property type="match status" value="1"/>
</dbReference>
<dbReference type="InterPro" id="IPR009073">
    <property type="entry name" value="HscB_oligo_C"/>
</dbReference>
<feature type="domain" description="Co-chaperone HscB C-terminal oligomerisation" evidence="3">
    <location>
        <begin position="137"/>
        <end position="209"/>
    </location>
</feature>
<dbReference type="Gene3D" id="1.20.1280.20">
    <property type="entry name" value="HscB, C-terminal domain"/>
    <property type="match status" value="1"/>
</dbReference>
<sequence length="221" mass="25546">MWRNTFKLRSQYSIGLKSLRRSLATNTPENQSYFGIFSKTFPHGGPPKESFIINLKQLRKEYRVLQSEHHPDVSISQDDFSSIVNKAYTTLKNPYTRVAYIIEKNHPGHLDITKDEVAKDLIKQFQGKSTEVALAYKTMLMSVLDAHEALELAESEKDLDELSVENDERLEQSETKINDLLATKEIPWDDVVMEAIKIKYWVNIQNGIKDWEQGKPVHLTH</sequence>
<evidence type="ECO:0000256" key="1">
    <source>
        <dbReference type="ARBA" id="ARBA00010476"/>
    </source>
</evidence>
<evidence type="ECO:0000256" key="2">
    <source>
        <dbReference type="ARBA" id="ARBA00023186"/>
    </source>
</evidence>
<gene>
    <name evidence="4" type="primary">JAC1</name>
    <name evidence="4" type="ORF">CAAN4_D01486</name>
</gene>
<dbReference type="NCBIfam" id="TIGR00714">
    <property type="entry name" value="hscB"/>
    <property type="match status" value="1"/>
</dbReference>
<accession>A0ABP0EA40</accession>
<reference evidence="4 5" key="1">
    <citation type="submission" date="2024-01" db="EMBL/GenBank/DDBJ databases">
        <authorList>
            <consortium name="Genoscope - CEA"/>
            <person name="William W."/>
        </authorList>
    </citation>
    <scope>NUCLEOTIDE SEQUENCE [LARGE SCALE GENOMIC DNA]</scope>
    <source>
        <strain evidence="4 5">29B2s-10</strain>
    </source>
</reference>
<evidence type="ECO:0000313" key="5">
    <source>
        <dbReference type="Proteomes" id="UP001497600"/>
    </source>
</evidence>
<organism evidence="4 5">
    <name type="scientific">[Candida] anglica</name>
    <dbReference type="NCBI Taxonomy" id="148631"/>
    <lineage>
        <taxon>Eukaryota</taxon>
        <taxon>Fungi</taxon>
        <taxon>Dikarya</taxon>
        <taxon>Ascomycota</taxon>
        <taxon>Saccharomycotina</taxon>
        <taxon>Pichiomycetes</taxon>
        <taxon>Debaryomycetaceae</taxon>
        <taxon>Kurtzmaniella</taxon>
    </lineage>
</organism>
<dbReference type="SUPFAM" id="SSF46565">
    <property type="entry name" value="Chaperone J-domain"/>
    <property type="match status" value="1"/>
</dbReference>
<dbReference type="EMBL" id="OZ004256">
    <property type="protein sequence ID" value="CAK7902768.1"/>
    <property type="molecule type" value="Genomic_DNA"/>
</dbReference>
<evidence type="ECO:0000313" key="4">
    <source>
        <dbReference type="EMBL" id="CAK7902768.1"/>
    </source>
</evidence>
<dbReference type="InterPro" id="IPR004640">
    <property type="entry name" value="HscB"/>
</dbReference>
<dbReference type="InterPro" id="IPR036869">
    <property type="entry name" value="J_dom_sf"/>
</dbReference>
<dbReference type="PANTHER" id="PTHR14021">
    <property type="entry name" value="IRON-SULFUR CLUSTER CO-CHAPERONE PROTEIN HSCB"/>
    <property type="match status" value="1"/>
</dbReference>
<keyword evidence="2" id="KW-0143">Chaperone</keyword>
<evidence type="ECO:0000259" key="3">
    <source>
        <dbReference type="Pfam" id="PF07743"/>
    </source>
</evidence>
<dbReference type="Pfam" id="PF07743">
    <property type="entry name" value="HSCB_C"/>
    <property type="match status" value="1"/>
</dbReference>
<keyword evidence="5" id="KW-1185">Reference proteome</keyword>
<name>A0ABP0EA40_9ASCO</name>
<protein>
    <submittedName>
        <fullName evidence="4">J-type co-chaperone Jac1p, mitochondrial</fullName>
    </submittedName>
</protein>
<dbReference type="Proteomes" id="UP001497600">
    <property type="component" value="Chromosome D"/>
</dbReference>
<dbReference type="Gene3D" id="1.10.287.110">
    <property type="entry name" value="DnaJ domain"/>
    <property type="match status" value="1"/>
</dbReference>
<dbReference type="InterPro" id="IPR036386">
    <property type="entry name" value="HscB_C_sf"/>
</dbReference>
<comment type="similarity">
    <text evidence="1">Belongs to the HscB family.</text>
</comment>
<dbReference type="PANTHER" id="PTHR14021:SF15">
    <property type="entry name" value="IRON-SULFUR CLUSTER CO-CHAPERONE PROTEIN HSCB"/>
    <property type="match status" value="1"/>
</dbReference>